<proteinExistence type="predicted"/>
<dbReference type="PANTHER" id="PTHR33776:SF3">
    <property type="entry name" value="PHD-TYPE DOMAIN-CONTAINING PROTEIN"/>
    <property type="match status" value="1"/>
</dbReference>
<dbReference type="EMBL" id="JANPWB010000004">
    <property type="protein sequence ID" value="KAJ1193977.1"/>
    <property type="molecule type" value="Genomic_DNA"/>
</dbReference>
<dbReference type="Proteomes" id="UP001066276">
    <property type="component" value="Chromosome 2_2"/>
</dbReference>
<evidence type="ECO:0000313" key="2">
    <source>
        <dbReference type="Proteomes" id="UP001066276"/>
    </source>
</evidence>
<dbReference type="AlphaFoldDB" id="A0AAV7UZJ8"/>
<name>A0AAV7UZJ8_PLEWA</name>
<evidence type="ECO:0008006" key="3">
    <source>
        <dbReference type="Google" id="ProtNLM"/>
    </source>
</evidence>
<sequence>MLLGDLNFHLEKANDNNSSALIDKLANLRLKQLVMMPTHSASHTLDPIFSTSSHITFTHTTDLHWTDHRCVHFTFQKPTAHHHLQQIPRHSWNKISEDQLISTLARAPPPSTSDPNTAVLNLKQWLDDSANTLAPLRKPSNNRTSTKALWFTTDLQASKRECRKIEKMWLHELTESNYAALKTAICKHHQLLWTTKRSFYED</sequence>
<gene>
    <name evidence="1" type="ORF">NDU88_003272</name>
</gene>
<comment type="caution">
    <text evidence="1">The sequence shown here is derived from an EMBL/GenBank/DDBJ whole genome shotgun (WGS) entry which is preliminary data.</text>
</comment>
<reference evidence="1" key="1">
    <citation type="journal article" date="2022" name="bioRxiv">
        <title>Sequencing and chromosome-scale assembly of the giantPleurodeles waltlgenome.</title>
        <authorList>
            <person name="Brown T."/>
            <person name="Elewa A."/>
            <person name="Iarovenko S."/>
            <person name="Subramanian E."/>
            <person name="Araus A.J."/>
            <person name="Petzold A."/>
            <person name="Susuki M."/>
            <person name="Suzuki K.-i.T."/>
            <person name="Hayashi T."/>
            <person name="Toyoda A."/>
            <person name="Oliveira C."/>
            <person name="Osipova E."/>
            <person name="Leigh N.D."/>
            <person name="Simon A."/>
            <person name="Yun M.H."/>
        </authorList>
    </citation>
    <scope>NUCLEOTIDE SEQUENCE</scope>
    <source>
        <strain evidence="1">20211129_DDA</strain>
        <tissue evidence="1">Liver</tissue>
    </source>
</reference>
<accession>A0AAV7UZJ8</accession>
<keyword evidence="2" id="KW-1185">Reference proteome</keyword>
<protein>
    <recommendedName>
        <fullName evidence="3">Endonuclease/exonuclease/phosphatase domain-containing protein</fullName>
    </recommendedName>
</protein>
<dbReference type="PANTHER" id="PTHR33776">
    <property type="entry name" value="ENDO/EXONUCLEASE/PHOSPHATASE DOMAIN-CONTAINING PROTEIN"/>
    <property type="match status" value="1"/>
</dbReference>
<evidence type="ECO:0000313" key="1">
    <source>
        <dbReference type="EMBL" id="KAJ1193977.1"/>
    </source>
</evidence>
<organism evidence="1 2">
    <name type="scientific">Pleurodeles waltl</name>
    <name type="common">Iberian ribbed newt</name>
    <dbReference type="NCBI Taxonomy" id="8319"/>
    <lineage>
        <taxon>Eukaryota</taxon>
        <taxon>Metazoa</taxon>
        <taxon>Chordata</taxon>
        <taxon>Craniata</taxon>
        <taxon>Vertebrata</taxon>
        <taxon>Euteleostomi</taxon>
        <taxon>Amphibia</taxon>
        <taxon>Batrachia</taxon>
        <taxon>Caudata</taxon>
        <taxon>Salamandroidea</taxon>
        <taxon>Salamandridae</taxon>
        <taxon>Pleurodelinae</taxon>
        <taxon>Pleurodeles</taxon>
    </lineage>
</organism>